<dbReference type="PROSITE" id="PS00107">
    <property type="entry name" value="PROTEIN_KINASE_ATP"/>
    <property type="match status" value="1"/>
</dbReference>
<reference evidence="12" key="1">
    <citation type="submission" date="2015-09" db="EMBL/GenBank/DDBJ databases">
        <authorList>
            <person name="Fill T.P."/>
            <person name="Baretta J.F."/>
            <person name="de Almeida L.G."/>
            <person name="Rocha M."/>
            <person name="de Souza D.H."/>
            <person name="Malavazi I."/>
            <person name="Cerdeira L.T."/>
            <person name="Hong H."/>
            <person name="Samborskyy M."/>
            <person name="de Vasconcelos A.T."/>
            <person name="Leadlay P."/>
            <person name="Rodrigues-Filho E."/>
        </authorList>
    </citation>
    <scope>NUCLEOTIDE SEQUENCE [LARGE SCALE GENOMIC DNA]</scope>
    <source>
        <strain evidence="12">LaBioMMi 136</strain>
    </source>
</reference>
<evidence type="ECO:0000313" key="12">
    <source>
        <dbReference type="Proteomes" id="UP000190744"/>
    </source>
</evidence>
<dbReference type="InterPro" id="IPR000719">
    <property type="entry name" value="Prot_kinase_dom"/>
</dbReference>
<dbReference type="EC" id="2.7.11.1" evidence="1"/>
<evidence type="ECO:0000256" key="7">
    <source>
        <dbReference type="ARBA" id="ARBA00047899"/>
    </source>
</evidence>
<dbReference type="PANTHER" id="PTHR47634">
    <property type="entry name" value="PROTEIN KINASE DOMAIN-CONTAINING PROTEIN-RELATED"/>
    <property type="match status" value="1"/>
</dbReference>
<dbReference type="GO" id="GO:0004674">
    <property type="term" value="F:protein serine/threonine kinase activity"/>
    <property type="evidence" value="ECO:0007669"/>
    <property type="project" value="UniProtKB-KW"/>
</dbReference>
<keyword evidence="6 9" id="KW-0067">ATP-binding</keyword>
<dbReference type="PROSITE" id="PS50011">
    <property type="entry name" value="PROTEIN_KINASE_DOM"/>
    <property type="match status" value="1"/>
</dbReference>
<accession>A0A1S9S052</accession>
<keyword evidence="5 11" id="KW-0418">Kinase</keyword>
<evidence type="ECO:0000256" key="3">
    <source>
        <dbReference type="ARBA" id="ARBA00022679"/>
    </source>
</evidence>
<sequence length="442" mass="49976">MSVPKPPTDLTNDEETEIDYLPIKRIEKLECYRNGGYHPVQLGDILGKHYRVVHKLGFGTYSTTWLAIDTITNRYVAIKVGAGYSNPVEVDVITCLQTSSSIEASVISTVIPPVFDAFEIVGPNGKHPCYVTAVGGANLKSAKSNSHKRLFPLDVARAMAAQLVIAVTHVHEKGFVHGDVNLSNVVQRLPFNMDELSVEAIYEEFGDPVRRPILRLDDQPLTAAIPNEGIEPIWLGKTCDEITLSEAKIMLIDFGESYVPSLQARHESNSHSAYQPPEALWNTRTPMTFSSDIWTLACSLWDLVAWFPLFKSYFSAQDNITAEQISVLGRLPPGWWTTWGRKFTAARKRFDLEGKPLEAVRYPDMETRFEHAVQQPRRDRGMEAMGDEEKGAFFSMLRSMLVFRPEGRVTAQQVLESEWMARWALPEYERVRKHYVQGHCES</sequence>
<comment type="caution">
    <text evidence="11">The sequence shown here is derived from an EMBL/GenBank/DDBJ whole genome shotgun (WGS) entry which is preliminary data.</text>
</comment>
<name>A0A1S9S052_PENBI</name>
<gene>
    <name evidence="11" type="ORF">PEBR_01235</name>
</gene>
<keyword evidence="4 9" id="KW-0547">Nucleotide-binding</keyword>
<evidence type="ECO:0000256" key="8">
    <source>
        <dbReference type="ARBA" id="ARBA00048679"/>
    </source>
</evidence>
<evidence type="ECO:0000256" key="6">
    <source>
        <dbReference type="ARBA" id="ARBA00022840"/>
    </source>
</evidence>
<dbReference type="InterPro" id="IPR017441">
    <property type="entry name" value="Protein_kinase_ATP_BS"/>
</dbReference>
<dbReference type="EMBL" id="LJBN01000013">
    <property type="protein sequence ID" value="OOQ91167.1"/>
    <property type="molecule type" value="Genomic_DNA"/>
</dbReference>
<protein>
    <recommendedName>
        <fullName evidence="1">non-specific serine/threonine protein kinase</fullName>
        <ecNumber evidence="1">2.7.11.1</ecNumber>
    </recommendedName>
</protein>
<feature type="domain" description="Protein kinase" evidence="10">
    <location>
        <begin position="50"/>
        <end position="420"/>
    </location>
</feature>
<dbReference type="GO" id="GO:0050684">
    <property type="term" value="P:regulation of mRNA processing"/>
    <property type="evidence" value="ECO:0007669"/>
    <property type="project" value="TreeGrafter"/>
</dbReference>
<keyword evidence="2" id="KW-0723">Serine/threonine-protein kinase</keyword>
<evidence type="ECO:0000256" key="2">
    <source>
        <dbReference type="ARBA" id="ARBA00022527"/>
    </source>
</evidence>
<dbReference type="GO" id="GO:0005524">
    <property type="term" value="F:ATP binding"/>
    <property type="evidence" value="ECO:0007669"/>
    <property type="project" value="UniProtKB-UniRule"/>
</dbReference>
<dbReference type="InterPro" id="IPR011009">
    <property type="entry name" value="Kinase-like_dom_sf"/>
</dbReference>
<dbReference type="Gene3D" id="3.30.200.20">
    <property type="entry name" value="Phosphorylase Kinase, domain 1"/>
    <property type="match status" value="1"/>
</dbReference>
<evidence type="ECO:0000256" key="9">
    <source>
        <dbReference type="PROSITE-ProRule" id="PRU10141"/>
    </source>
</evidence>
<comment type="catalytic activity">
    <reaction evidence="8">
        <text>L-seryl-[protein] + ATP = O-phospho-L-seryl-[protein] + ADP + H(+)</text>
        <dbReference type="Rhea" id="RHEA:17989"/>
        <dbReference type="Rhea" id="RHEA-COMP:9863"/>
        <dbReference type="Rhea" id="RHEA-COMP:11604"/>
        <dbReference type="ChEBI" id="CHEBI:15378"/>
        <dbReference type="ChEBI" id="CHEBI:29999"/>
        <dbReference type="ChEBI" id="CHEBI:30616"/>
        <dbReference type="ChEBI" id="CHEBI:83421"/>
        <dbReference type="ChEBI" id="CHEBI:456216"/>
        <dbReference type="EC" id="2.7.11.1"/>
    </reaction>
</comment>
<dbReference type="Pfam" id="PF00069">
    <property type="entry name" value="Pkinase"/>
    <property type="match status" value="2"/>
</dbReference>
<proteinExistence type="predicted"/>
<evidence type="ECO:0000313" key="11">
    <source>
        <dbReference type="EMBL" id="OOQ91167.1"/>
    </source>
</evidence>
<organism evidence="11 12">
    <name type="scientific">Penicillium brasilianum</name>
    <dbReference type="NCBI Taxonomy" id="104259"/>
    <lineage>
        <taxon>Eukaryota</taxon>
        <taxon>Fungi</taxon>
        <taxon>Dikarya</taxon>
        <taxon>Ascomycota</taxon>
        <taxon>Pezizomycotina</taxon>
        <taxon>Eurotiomycetes</taxon>
        <taxon>Eurotiomycetidae</taxon>
        <taxon>Eurotiales</taxon>
        <taxon>Aspergillaceae</taxon>
        <taxon>Penicillium</taxon>
    </lineage>
</organism>
<evidence type="ECO:0000256" key="5">
    <source>
        <dbReference type="ARBA" id="ARBA00022777"/>
    </source>
</evidence>
<dbReference type="InterPro" id="IPR051334">
    <property type="entry name" value="SRPK"/>
</dbReference>
<dbReference type="AlphaFoldDB" id="A0A1S9S052"/>
<feature type="binding site" evidence="9">
    <location>
        <position position="79"/>
    </location>
    <ligand>
        <name>ATP</name>
        <dbReference type="ChEBI" id="CHEBI:30616"/>
    </ligand>
</feature>
<dbReference type="GO" id="GO:0000245">
    <property type="term" value="P:spliceosomal complex assembly"/>
    <property type="evidence" value="ECO:0007669"/>
    <property type="project" value="TreeGrafter"/>
</dbReference>
<dbReference type="Gene3D" id="1.10.510.10">
    <property type="entry name" value="Transferase(Phosphotransferase) domain 1"/>
    <property type="match status" value="1"/>
</dbReference>
<dbReference type="PANTHER" id="PTHR47634:SF9">
    <property type="entry name" value="PROTEIN KINASE DOMAIN-CONTAINING PROTEIN-RELATED"/>
    <property type="match status" value="1"/>
</dbReference>
<evidence type="ECO:0000256" key="1">
    <source>
        <dbReference type="ARBA" id="ARBA00012513"/>
    </source>
</evidence>
<dbReference type="SUPFAM" id="SSF56112">
    <property type="entry name" value="Protein kinase-like (PK-like)"/>
    <property type="match status" value="1"/>
</dbReference>
<comment type="catalytic activity">
    <reaction evidence="7">
        <text>L-threonyl-[protein] + ATP = O-phospho-L-threonyl-[protein] + ADP + H(+)</text>
        <dbReference type="Rhea" id="RHEA:46608"/>
        <dbReference type="Rhea" id="RHEA-COMP:11060"/>
        <dbReference type="Rhea" id="RHEA-COMP:11605"/>
        <dbReference type="ChEBI" id="CHEBI:15378"/>
        <dbReference type="ChEBI" id="CHEBI:30013"/>
        <dbReference type="ChEBI" id="CHEBI:30616"/>
        <dbReference type="ChEBI" id="CHEBI:61977"/>
        <dbReference type="ChEBI" id="CHEBI:456216"/>
        <dbReference type="EC" id="2.7.11.1"/>
    </reaction>
</comment>
<evidence type="ECO:0000256" key="4">
    <source>
        <dbReference type="ARBA" id="ARBA00022741"/>
    </source>
</evidence>
<dbReference type="SMART" id="SM00220">
    <property type="entry name" value="S_TKc"/>
    <property type="match status" value="1"/>
</dbReference>
<dbReference type="Proteomes" id="UP000190744">
    <property type="component" value="Unassembled WGS sequence"/>
</dbReference>
<evidence type="ECO:0000259" key="10">
    <source>
        <dbReference type="PROSITE" id="PS50011"/>
    </source>
</evidence>
<keyword evidence="3" id="KW-0808">Transferase</keyword>